<evidence type="ECO:0000313" key="1">
    <source>
        <dbReference type="EMBL" id="APA09915.1"/>
    </source>
</evidence>
<evidence type="ECO:0000313" key="2">
    <source>
        <dbReference type="Proteomes" id="UP000177798"/>
    </source>
</evidence>
<accession>A0A1D9Q4P8</accession>
<gene>
    <name evidence="1" type="ORF">sscle_05g046850</name>
</gene>
<dbReference type="EMBL" id="CP017818">
    <property type="protein sequence ID" value="APA09915.1"/>
    <property type="molecule type" value="Genomic_DNA"/>
</dbReference>
<reference evidence="2" key="1">
    <citation type="journal article" date="2017" name="Genome Biol. Evol.">
        <title>The complete genome sequence of the phytopathogenic fungus Sclerotinia sclerotiorum reveals insights into the genome architecture of broad host range pathogens.</title>
        <authorList>
            <person name="Derbyshire M."/>
            <person name="Denton-Giles M."/>
            <person name="Hegedus D."/>
            <person name="Seifbarghy S."/>
            <person name="Rollins J."/>
            <person name="van Kan J."/>
            <person name="Seidl M.F."/>
            <person name="Faino L."/>
            <person name="Mbengue M."/>
            <person name="Navaud O."/>
            <person name="Raffaele S."/>
            <person name="Hammond-Kosack K."/>
            <person name="Heard S."/>
            <person name="Oliver R."/>
        </authorList>
    </citation>
    <scope>NUCLEOTIDE SEQUENCE [LARGE SCALE GENOMIC DNA]</scope>
    <source>
        <strain evidence="2">ATCC 18683 / 1980 / Ss-1</strain>
    </source>
</reference>
<dbReference type="VEuPathDB" id="FungiDB:sscle_05g046850"/>
<proteinExistence type="predicted"/>
<dbReference type="Proteomes" id="UP000177798">
    <property type="component" value="Chromosome 5"/>
</dbReference>
<sequence length="100" mass="10934">MAMPLMLVPSKTLPTIPLGIGSTLDGNYMRIRCKPQGPTLHHSMQQAAKSSVPNITFDESNEALDDCSWSFVVPWGAHRDINPYGPNARFPQTNLAVLIG</sequence>
<name>A0A1D9Q4P8_SCLS1</name>
<dbReference type="AlphaFoldDB" id="A0A1D9Q4P8"/>
<organism evidence="1 2">
    <name type="scientific">Sclerotinia sclerotiorum (strain ATCC 18683 / 1980 / Ss-1)</name>
    <name type="common">White mold</name>
    <name type="synonym">Whetzelinia sclerotiorum</name>
    <dbReference type="NCBI Taxonomy" id="665079"/>
    <lineage>
        <taxon>Eukaryota</taxon>
        <taxon>Fungi</taxon>
        <taxon>Dikarya</taxon>
        <taxon>Ascomycota</taxon>
        <taxon>Pezizomycotina</taxon>
        <taxon>Leotiomycetes</taxon>
        <taxon>Helotiales</taxon>
        <taxon>Sclerotiniaceae</taxon>
        <taxon>Sclerotinia</taxon>
    </lineage>
</organism>
<protein>
    <submittedName>
        <fullName evidence="1">Uncharacterized protein</fullName>
    </submittedName>
</protein>